<feature type="compositionally biased region" description="Polar residues" evidence="1">
    <location>
        <begin position="38"/>
        <end position="53"/>
    </location>
</feature>
<accession>A0A1R2AX72</accession>
<name>A0A1R2AX72_9CILI</name>
<comment type="caution">
    <text evidence="2">The sequence shown here is derived from an EMBL/GenBank/DDBJ whole genome shotgun (WGS) entry which is preliminary data.</text>
</comment>
<organism evidence="2 3">
    <name type="scientific">Stentor coeruleus</name>
    <dbReference type="NCBI Taxonomy" id="5963"/>
    <lineage>
        <taxon>Eukaryota</taxon>
        <taxon>Sar</taxon>
        <taxon>Alveolata</taxon>
        <taxon>Ciliophora</taxon>
        <taxon>Postciliodesmatophora</taxon>
        <taxon>Heterotrichea</taxon>
        <taxon>Heterotrichida</taxon>
        <taxon>Stentoridae</taxon>
        <taxon>Stentor</taxon>
    </lineage>
</organism>
<protein>
    <submittedName>
        <fullName evidence="2">Uncharacterized protein</fullName>
    </submittedName>
</protein>
<feature type="compositionally biased region" description="Polar residues" evidence="1">
    <location>
        <begin position="91"/>
        <end position="106"/>
    </location>
</feature>
<evidence type="ECO:0000256" key="1">
    <source>
        <dbReference type="SAM" id="MobiDB-lite"/>
    </source>
</evidence>
<feature type="region of interest" description="Disordered" evidence="1">
    <location>
        <begin position="87"/>
        <end position="106"/>
    </location>
</feature>
<dbReference type="AlphaFoldDB" id="A0A1R2AX72"/>
<dbReference type="Proteomes" id="UP000187209">
    <property type="component" value="Unassembled WGS sequence"/>
</dbReference>
<evidence type="ECO:0000313" key="2">
    <source>
        <dbReference type="EMBL" id="OMJ69106.1"/>
    </source>
</evidence>
<sequence length="294" mass="34415">MGDFSNKPSLNLSGKTWDAKHMDKFLNSDWGSKLYRSPQRTQEPSPIPQNSCSAYTKSFIRPSASFMSEDRERATVEILDKTRGSALDNFKPTSLSKTPQKSNPQEITNKMKELDEQNKRDYEEYIKLISPKKRKQLFEAEKQRKKVYSELKNEKLLDVKRQRIVAYAYPQGILGVDNPDREDFSPLYNKLQKENEKKQQFDHEKRMNRAKYIMNHTAANAHIQFFNDKNTEVVSEKPIGPKRVEEVPIHYHNTQEVLFTPEAYFKNPDRAIRLQDLSRGNRTFNIISGVEYND</sequence>
<proteinExistence type="predicted"/>
<reference evidence="2 3" key="1">
    <citation type="submission" date="2016-11" db="EMBL/GenBank/DDBJ databases">
        <title>The macronuclear genome of Stentor coeruleus: a giant cell with tiny introns.</title>
        <authorList>
            <person name="Slabodnick M."/>
            <person name="Ruby J.G."/>
            <person name="Reiff S.B."/>
            <person name="Swart E.C."/>
            <person name="Gosai S."/>
            <person name="Prabakaran S."/>
            <person name="Witkowska E."/>
            <person name="Larue G.E."/>
            <person name="Fisher S."/>
            <person name="Freeman R.M."/>
            <person name="Gunawardena J."/>
            <person name="Chu W."/>
            <person name="Stover N.A."/>
            <person name="Gregory B.D."/>
            <person name="Nowacki M."/>
            <person name="Derisi J."/>
            <person name="Roy S.W."/>
            <person name="Marshall W.F."/>
            <person name="Sood P."/>
        </authorList>
    </citation>
    <scope>NUCLEOTIDE SEQUENCE [LARGE SCALE GENOMIC DNA]</scope>
    <source>
        <strain evidence="2">WM001</strain>
    </source>
</reference>
<evidence type="ECO:0000313" key="3">
    <source>
        <dbReference type="Proteomes" id="UP000187209"/>
    </source>
</evidence>
<dbReference type="OrthoDB" id="323913at2759"/>
<keyword evidence="3" id="KW-1185">Reference proteome</keyword>
<dbReference type="EMBL" id="MPUH01001239">
    <property type="protein sequence ID" value="OMJ69106.1"/>
    <property type="molecule type" value="Genomic_DNA"/>
</dbReference>
<feature type="region of interest" description="Disordered" evidence="1">
    <location>
        <begin position="30"/>
        <end position="53"/>
    </location>
</feature>
<gene>
    <name evidence="2" type="ORF">SteCoe_33255</name>
</gene>